<proteinExistence type="predicted"/>
<dbReference type="Proteomes" id="UP000824120">
    <property type="component" value="Chromosome 3"/>
</dbReference>
<dbReference type="AlphaFoldDB" id="A0A9J5ZVC3"/>
<evidence type="ECO:0000313" key="1">
    <source>
        <dbReference type="EMBL" id="KAG5615930.1"/>
    </source>
</evidence>
<gene>
    <name evidence="1" type="ORF">H5410_015754</name>
</gene>
<organism evidence="1 2">
    <name type="scientific">Solanum commersonii</name>
    <name type="common">Commerson's wild potato</name>
    <name type="synonym">Commerson's nightshade</name>
    <dbReference type="NCBI Taxonomy" id="4109"/>
    <lineage>
        <taxon>Eukaryota</taxon>
        <taxon>Viridiplantae</taxon>
        <taxon>Streptophyta</taxon>
        <taxon>Embryophyta</taxon>
        <taxon>Tracheophyta</taxon>
        <taxon>Spermatophyta</taxon>
        <taxon>Magnoliopsida</taxon>
        <taxon>eudicotyledons</taxon>
        <taxon>Gunneridae</taxon>
        <taxon>Pentapetalae</taxon>
        <taxon>asterids</taxon>
        <taxon>lamiids</taxon>
        <taxon>Solanales</taxon>
        <taxon>Solanaceae</taxon>
        <taxon>Solanoideae</taxon>
        <taxon>Solaneae</taxon>
        <taxon>Solanum</taxon>
    </lineage>
</organism>
<protein>
    <submittedName>
        <fullName evidence="1">Uncharacterized protein</fullName>
    </submittedName>
</protein>
<keyword evidence="2" id="KW-1185">Reference proteome</keyword>
<reference evidence="1 2" key="1">
    <citation type="submission" date="2020-09" db="EMBL/GenBank/DDBJ databases">
        <title>De no assembly of potato wild relative species, Solanum commersonii.</title>
        <authorList>
            <person name="Cho K."/>
        </authorList>
    </citation>
    <scope>NUCLEOTIDE SEQUENCE [LARGE SCALE GENOMIC DNA]</scope>
    <source>
        <strain evidence="1">LZ3.2</strain>
        <tissue evidence="1">Leaf</tissue>
    </source>
</reference>
<evidence type="ECO:0000313" key="2">
    <source>
        <dbReference type="Proteomes" id="UP000824120"/>
    </source>
</evidence>
<dbReference type="OrthoDB" id="1743623at2759"/>
<name>A0A9J5ZVC3_SOLCO</name>
<sequence length="130" mass="14824">MAKKVELVVVKSCPFVCQISVDLTTLGVSVKTLVDHIECGTIYDNSLIDYTIITQYLKEKLQSDRKYKVKEMNADLHKTLDGSSVNSYNKLEVYTIELRSCNSGSNVVINLFKGALSIDKRKFLRMYTRF</sequence>
<dbReference type="EMBL" id="JACXVP010000003">
    <property type="protein sequence ID" value="KAG5615930.1"/>
    <property type="molecule type" value="Genomic_DNA"/>
</dbReference>
<comment type="caution">
    <text evidence="1">The sequence shown here is derived from an EMBL/GenBank/DDBJ whole genome shotgun (WGS) entry which is preliminary data.</text>
</comment>
<accession>A0A9J5ZVC3</accession>